<dbReference type="eggNOG" id="COG2911">
    <property type="taxonomic scope" value="Bacteria"/>
</dbReference>
<proteinExistence type="predicted"/>
<keyword evidence="2" id="KW-0812">Transmembrane</keyword>
<dbReference type="PANTHER" id="PTHR36985">
    <property type="entry name" value="TRANSLOCATION AND ASSEMBLY MODULE SUBUNIT TAMB"/>
    <property type="match status" value="1"/>
</dbReference>
<evidence type="ECO:0000256" key="1">
    <source>
        <dbReference type="ARBA" id="ARBA00004167"/>
    </source>
</evidence>
<evidence type="ECO:0000313" key="7">
    <source>
        <dbReference type="Proteomes" id="UP000005283"/>
    </source>
</evidence>
<comment type="caution">
    <text evidence="6">The sequence shown here is derived from an EMBL/GenBank/DDBJ whole genome shotgun (WGS) entry which is preliminary data.</text>
</comment>
<evidence type="ECO:0000256" key="2">
    <source>
        <dbReference type="ARBA" id="ARBA00022692"/>
    </source>
</evidence>
<comment type="subcellular location">
    <subcellularLocation>
        <location evidence="1">Membrane</location>
        <topology evidence="1">Single-pass membrane protein</topology>
    </subcellularLocation>
</comment>
<sequence>MMKKALLWGGAILGVPVALSALLAILLYIPPVQQWMLQKATYYASQKTGMEISIGRVRLAFPLDLSMEDVLIIQPNDSLPQVKDTVASARRMVADVQLMPLLSKKVEVDELTFEGLKLNTVNLIAAAKVQGTIGKLNLVSHGIDLSGSTVRVNEANLEDAKLQVALADSVPKDTTESKTTWKIGLDQLDIRRSDITVHLPGDTLQVRAYLGKAVASDGSFDLGEGVYQLKKLDWTDGKLNYDNKWKAHTNGLDYNHLALSDITVGIDSLQYQASKLDMNVRQIAFREKSGLDLQHLSGNVALDSTRLSLKNAHLKTSESNLMADLDMDLNSFSEQTSGKMNANVHATLGKQDLMRFMGDLPKEFKQKWPNAPLLVDGVVSGNRKRMQFDGLNIYLPTALKAYAIGYAANLDDSKRLKADVKLKAKTGNLDFVKAFLDKETRKKVNIPQGIGLDGSLKINGKQYTTDFVAQQGGGSLQAKAQLDAAKMAYTAKLNARRMPLQNFLPNQGLSPFSGTMDVNGQGTDFLSPRTTLTAKAKITQFNYGNYNLNNMTADAHVKNGHAKALIHSNNPLIKGDITLDALTRSKNINANVVTDLQHVDLHRLHLLDDTISIAMKSHLKLATDLKESYKLKGTVDNLVINDNGRIYKPQPMNLDVLTRRDTTHAEVATGDFYLSMHSKQGYKKLMKHGNAFVAELKRQFEDKYIDQQRLRDHLPNANLYLKSGKDNFFVNLMRRYGCDMDRALVNIESSPSMGLEGLLQVDKLLLDSIQLDTVRLSLHSNPEGTTYHGRIQNAPGNPQYVFKGLFDGALHEKGTNIRAKLYDEHDQLGIALGLIADLEERGIRTRLDSTKIVLGYKDFAVNNDNYLFLGNDRRVSANILLRAKDGTGVQLYSNDDHLDVLQDVTLSLNKIELKNIMSVIPYTPDIAGTMNGDFHIIQTPTELSVSSAVSVKNMFYEQSPMGNLSSEFVYMPKANGSHFVDGVLLSDNKEVATMTGTYDKHGYLDATLNLERLPLQLINGFIPKRIIGLRGYGEGEIALRGSMKKPHMDGEIYLDSSYIFSEPYGVSLRFANDPVRIKDSKLLFENFEMFANNNSPLNIYGAFDFSDTERMMLDIRMRAENFEIIDARENPRSEAYGKAFVDFFGTMKGPVESLRLRGKLNVLGTTDMTYVLKDSELATDNQLDELVKFTDFNDSTVEVVRRPKLTGFDMLMGVTIDEAAHIVCMLNADQTNYIDLLGGGDLRMSYNPAESIQITGRYTLHSGEMKYSLPVIPLKTFNIQNGSYIEFNGDPMNPKLNITATEPVKATVSEGTGAGRVVDFDCGVKLSQTLSNPGIEFIISSPSDMTIQDELNTMSVEGRGKVAVTMLVSGMYLTDANPSAFSMNSALSSYLQTEINNIAGSAMRTMGLDVGMSIDNTMMASGGMHTDYNFRFSKRLWNNRLRVIIGGRVSTGEEVMANRDDTFFDNVELEYRLNQNASQYLRLFYKNNTYDWLEGLIGVYGVGFTWRRKLAHFKDIFRFKSDKEALPTIRPVQKDSINNDIKTTN</sequence>
<dbReference type="GO" id="GO:0009306">
    <property type="term" value="P:protein secretion"/>
    <property type="evidence" value="ECO:0007669"/>
    <property type="project" value="InterPro"/>
</dbReference>
<feature type="domain" description="Translocation and assembly module TamB C-terminal" evidence="5">
    <location>
        <begin position="1093"/>
        <end position="1494"/>
    </location>
</feature>
<evidence type="ECO:0000313" key="6">
    <source>
        <dbReference type="EMBL" id="EFA91171.1"/>
    </source>
</evidence>
<evidence type="ECO:0000256" key="4">
    <source>
        <dbReference type="ARBA" id="ARBA00023136"/>
    </source>
</evidence>
<dbReference type="Pfam" id="PF04357">
    <property type="entry name" value="TamB"/>
    <property type="match status" value="1"/>
</dbReference>
<protein>
    <submittedName>
        <fullName evidence="6">AsmA family protein</fullName>
    </submittedName>
</protein>
<dbReference type="InterPro" id="IPR007452">
    <property type="entry name" value="TamB_C"/>
</dbReference>
<keyword evidence="3" id="KW-1133">Transmembrane helix</keyword>
<evidence type="ECO:0000259" key="5">
    <source>
        <dbReference type="Pfam" id="PF04357"/>
    </source>
</evidence>
<keyword evidence="4" id="KW-0472">Membrane</keyword>
<name>D1W8F6_9BACT</name>
<gene>
    <name evidence="6" type="ORF">HMPREF0650_0983</name>
</gene>
<accession>D1W8F6</accession>
<evidence type="ECO:0000256" key="3">
    <source>
        <dbReference type="ARBA" id="ARBA00022989"/>
    </source>
</evidence>
<dbReference type="STRING" id="679190.HMPREF0650_0983"/>
<dbReference type="EMBL" id="ADEG01000095">
    <property type="protein sequence ID" value="EFA91171.1"/>
    <property type="molecule type" value="Genomic_DNA"/>
</dbReference>
<dbReference type="PANTHER" id="PTHR36985:SF1">
    <property type="entry name" value="TRANSLOCATION AND ASSEMBLY MODULE SUBUNIT TAMB"/>
    <property type="match status" value="1"/>
</dbReference>
<dbReference type="Proteomes" id="UP000005283">
    <property type="component" value="Unassembled WGS sequence"/>
</dbReference>
<dbReference type="GO" id="GO:0005886">
    <property type="term" value="C:plasma membrane"/>
    <property type="evidence" value="ECO:0007669"/>
    <property type="project" value="InterPro"/>
</dbReference>
<organism evidence="6 7">
    <name type="scientific">Hoylesella buccalis ATCC 35310</name>
    <dbReference type="NCBI Taxonomy" id="679190"/>
    <lineage>
        <taxon>Bacteria</taxon>
        <taxon>Pseudomonadati</taxon>
        <taxon>Bacteroidota</taxon>
        <taxon>Bacteroidia</taxon>
        <taxon>Bacteroidales</taxon>
        <taxon>Prevotellaceae</taxon>
        <taxon>Hoylesella</taxon>
    </lineage>
</organism>
<reference evidence="6 7" key="1">
    <citation type="submission" date="2009-12" db="EMBL/GenBank/DDBJ databases">
        <title>Genome Sequence of Prevotella buccalis ATCC 35310.</title>
        <authorList>
            <person name="Durkin A.S."/>
            <person name="Madupu R."/>
            <person name="Torralba M."/>
            <person name="Methe B."/>
            <person name="Sutton G."/>
            <person name="Strausberg R.L."/>
            <person name="Nelson K.E."/>
        </authorList>
    </citation>
    <scope>NUCLEOTIDE SEQUENCE [LARGE SCALE GENOMIC DNA]</scope>
    <source>
        <strain evidence="6 7">ATCC 35310</strain>
    </source>
</reference>
<keyword evidence="7" id="KW-1185">Reference proteome</keyword>